<feature type="region of interest" description="Disordered" evidence="1">
    <location>
        <begin position="177"/>
        <end position="251"/>
    </location>
</feature>
<name>A0A8W8I2T1_MAGGI</name>
<feature type="compositionally biased region" description="Basic and acidic residues" evidence="1">
    <location>
        <begin position="146"/>
        <end position="162"/>
    </location>
</feature>
<organism evidence="2 3">
    <name type="scientific">Magallana gigas</name>
    <name type="common">Pacific oyster</name>
    <name type="synonym">Crassostrea gigas</name>
    <dbReference type="NCBI Taxonomy" id="29159"/>
    <lineage>
        <taxon>Eukaryota</taxon>
        <taxon>Metazoa</taxon>
        <taxon>Spiralia</taxon>
        <taxon>Lophotrochozoa</taxon>
        <taxon>Mollusca</taxon>
        <taxon>Bivalvia</taxon>
        <taxon>Autobranchia</taxon>
        <taxon>Pteriomorphia</taxon>
        <taxon>Ostreida</taxon>
        <taxon>Ostreoidea</taxon>
        <taxon>Ostreidae</taxon>
        <taxon>Magallana</taxon>
    </lineage>
</organism>
<feature type="region of interest" description="Disordered" evidence="1">
    <location>
        <begin position="1"/>
        <end position="26"/>
    </location>
</feature>
<sequence length="251" mass="27122">MSETPPGDLKSLSPESGIVLEGTECSVNSNATEKTLEELAAQESARSNGLPPSHLYNFNLANPEEITSMLENVDLTDEDTDVLLQEAYNINRKLKEILRRREEGHVLSAADQAILNQMIVVVPGSTKDGRAATAEETQPSTGDTLDMPRKEPLPPIKTDSEQNPRVASAIYSAKLNRRATQVPSSGRPGMRIPGGTMSGNVYGRKDSRIGSGVSRKSVQKPGSSVKKGASGVKREKPPVPIAERPPWDDRL</sequence>
<dbReference type="EnsemblMetazoa" id="G12264.1">
    <property type="protein sequence ID" value="G12264.1:cds"/>
    <property type="gene ID" value="G12264"/>
</dbReference>
<feature type="region of interest" description="Disordered" evidence="1">
    <location>
        <begin position="126"/>
        <end position="163"/>
    </location>
</feature>
<reference evidence="2" key="1">
    <citation type="submission" date="2022-08" db="UniProtKB">
        <authorList>
            <consortium name="EnsemblMetazoa"/>
        </authorList>
    </citation>
    <scope>IDENTIFICATION</scope>
    <source>
        <strain evidence="2">05x7-T-G4-1.051#20</strain>
    </source>
</reference>
<dbReference type="AlphaFoldDB" id="A0A8W8I2T1"/>
<evidence type="ECO:0000313" key="2">
    <source>
        <dbReference type="EnsemblMetazoa" id="G12264.1:cds"/>
    </source>
</evidence>
<protein>
    <submittedName>
        <fullName evidence="2">Uncharacterized protein</fullName>
    </submittedName>
</protein>
<dbReference type="Proteomes" id="UP000005408">
    <property type="component" value="Unassembled WGS sequence"/>
</dbReference>
<dbReference type="EnsemblMetazoa" id="G12264.2">
    <property type="protein sequence ID" value="G12264.2:cds"/>
    <property type="gene ID" value="G12264"/>
</dbReference>
<accession>A0A8W8I2T1</accession>
<evidence type="ECO:0000256" key="1">
    <source>
        <dbReference type="SAM" id="MobiDB-lite"/>
    </source>
</evidence>
<evidence type="ECO:0000313" key="3">
    <source>
        <dbReference type="Proteomes" id="UP000005408"/>
    </source>
</evidence>
<proteinExistence type="predicted"/>
<dbReference type="OMA" id="PNANYTN"/>
<keyword evidence="3" id="KW-1185">Reference proteome</keyword>
<dbReference type="OrthoDB" id="6162169at2759"/>